<name>A0A4Z2I127_9TELE</name>
<evidence type="ECO:0000313" key="2">
    <source>
        <dbReference type="EMBL" id="TNN71608.1"/>
    </source>
</evidence>
<protein>
    <submittedName>
        <fullName evidence="2">Uncharacterized protein</fullName>
    </submittedName>
</protein>
<proteinExistence type="predicted"/>
<dbReference type="AlphaFoldDB" id="A0A4Z2I127"/>
<keyword evidence="3" id="KW-1185">Reference proteome</keyword>
<accession>A0A4Z2I127</accession>
<reference evidence="2 3" key="1">
    <citation type="submission" date="2019-03" db="EMBL/GenBank/DDBJ databases">
        <title>First draft genome of Liparis tanakae, snailfish: a comprehensive survey of snailfish specific genes.</title>
        <authorList>
            <person name="Kim W."/>
            <person name="Song I."/>
            <person name="Jeong J.-H."/>
            <person name="Kim D."/>
            <person name="Kim S."/>
            <person name="Ryu S."/>
            <person name="Song J.Y."/>
            <person name="Lee S.K."/>
        </authorList>
    </citation>
    <scope>NUCLEOTIDE SEQUENCE [LARGE SCALE GENOMIC DNA]</scope>
    <source>
        <tissue evidence="2">Muscle</tissue>
    </source>
</reference>
<evidence type="ECO:0000256" key="1">
    <source>
        <dbReference type="SAM" id="MobiDB-lite"/>
    </source>
</evidence>
<dbReference type="EMBL" id="SRLO01000147">
    <property type="protein sequence ID" value="TNN71608.1"/>
    <property type="molecule type" value="Genomic_DNA"/>
</dbReference>
<evidence type="ECO:0000313" key="3">
    <source>
        <dbReference type="Proteomes" id="UP000314294"/>
    </source>
</evidence>
<sequence>MTDLKSGEARTEVLEAVLPALLMPQKVHVHQRHHLREEDDGLSVELVGRVRSLLDLGRDGEAQSGELPDLPEQHHQPVRVLDLQTAVRVVQVHHAALSSSSTSSHACRKPWKPESSGSRAAAMRTESSI</sequence>
<dbReference type="Proteomes" id="UP000314294">
    <property type="component" value="Unassembled WGS sequence"/>
</dbReference>
<comment type="caution">
    <text evidence="2">The sequence shown here is derived from an EMBL/GenBank/DDBJ whole genome shotgun (WGS) entry which is preliminary data.</text>
</comment>
<feature type="compositionally biased region" description="Low complexity" evidence="1">
    <location>
        <begin position="95"/>
        <end position="105"/>
    </location>
</feature>
<organism evidence="2 3">
    <name type="scientific">Liparis tanakae</name>
    <name type="common">Tanaka's snailfish</name>
    <dbReference type="NCBI Taxonomy" id="230148"/>
    <lineage>
        <taxon>Eukaryota</taxon>
        <taxon>Metazoa</taxon>
        <taxon>Chordata</taxon>
        <taxon>Craniata</taxon>
        <taxon>Vertebrata</taxon>
        <taxon>Euteleostomi</taxon>
        <taxon>Actinopterygii</taxon>
        <taxon>Neopterygii</taxon>
        <taxon>Teleostei</taxon>
        <taxon>Neoteleostei</taxon>
        <taxon>Acanthomorphata</taxon>
        <taxon>Eupercaria</taxon>
        <taxon>Perciformes</taxon>
        <taxon>Cottioidei</taxon>
        <taxon>Cottales</taxon>
        <taxon>Liparidae</taxon>
        <taxon>Liparis</taxon>
    </lineage>
</organism>
<gene>
    <name evidence="2" type="ORF">EYF80_018133</name>
</gene>
<feature type="region of interest" description="Disordered" evidence="1">
    <location>
        <begin position="95"/>
        <end position="129"/>
    </location>
</feature>